<evidence type="ECO:0000256" key="1">
    <source>
        <dbReference type="SAM" id="Phobius"/>
    </source>
</evidence>
<gene>
    <name evidence="2" type="ORF">IAA06_15600</name>
</gene>
<organism evidence="2 3">
    <name type="scientific">Candidatus Blautia faecavium</name>
    <dbReference type="NCBI Taxonomy" id="2838487"/>
    <lineage>
        <taxon>Bacteria</taxon>
        <taxon>Bacillati</taxon>
        <taxon>Bacillota</taxon>
        <taxon>Clostridia</taxon>
        <taxon>Lachnospirales</taxon>
        <taxon>Lachnospiraceae</taxon>
        <taxon>Blautia</taxon>
    </lineage>
</organism>
<protein>
    <submittedName>
        <fullName evidence="2">Uncharacterized protein</fullName>
    </submittedName>
</protein>
<dbReference type="EMBL" id="DWYZ01000300">
    <property type="protein sequence ID" value="HJB30197.1"/>
    <property type="molecule type" value="Genomic_DNA"/>
</dbReference>
<keyword evidence="1" id="KW-0812">Transmembrane</keyword>
<feature type="transmembrane region" description="Helical" evidence="1">
    <location>
        <begin position="102"/>
        <end position="123"/>
    </location>
</feature>
<proteinExistence type="predicted"/>
<dbReference type="Proteomes" id="UP000823842">
    <property type="component" value="Unassembled WGS sequence"/>
</dbReference>
<keyword evidence="1" id="KW-1133">Transmembrane helix</keyword>
<sequence>MKETMELVLSAWVSYWGEGFYQYLLLAAVLYLLIWRRKKQSTRTMVPYLLTALVIFALPLTAGIIYRCIGKSVYWRVLWILPTALVIALAGTELIKERKSRAVQFCLVVLFAAAIGISGKSVWQAGNYQEVNNNQKVPDEVAQICEIVREDAGDKEVRFASDDFVASYARVYDPSFLMPYGRAGRGARMEKSIMLYQEMISPSPDYKKIGKLARARRCNYIAVQITEESQKEILAYCGYQEVGMAGRYGVFRFEKPDGA</sequence>
<feature type="transmembrane region" description="Helical" evidence="1">
    <location>
        <begin position="20"/>
        <end position="36"/>
    </location>
</feature>
<comment type="caution">
    <text evidence="2">The sequence shown here is derived from an EMBL/GenBank/DDBJ whole genome shotgun (WGS) entry which is preliminary data.</text>
</comment>
<dbReference type="AlphaFoldDB" id="A0A9D2LVF4"/>
<reference evidence="2" key="1">
    <citation type="journal article" date="2021" name="PeerJ">
        <title>Extensive microbial diversity within the chicken gut microbiome revealed by metagenomics and culture.</title>
        <authorList>
            <person name="Gilroy R."/>
            <person name="Ravi A."/>
            <person name="Getino M."/>
            <person name="Pursley I."/>
            <person name="Horton D.L."/>
            <person name="Alikhan N.F."/>
            <person name="Baker D."/>
            <person name="Gharbi K."/>
            <person name="Hall N."/>
            <person name="Watson M."/>
            <person name="Adriaenssens E.M."/>
            <person name="Foster-Nyarko E."/>
            <person name="Jarju S."/>
            <person name="Secka A."/>
            <person name="Antonio M."/>
            <person name="Oren A."/>
            <person name="Chaudhuri R.R."/>
            <person name="La Ragione R."/>
            <person name="Hildebrand F."/>
            <person name="Pallen M.J."/>
        </authorList>
    </citation>
    <scope>NUCLEOTIDE SEQUENCE</scope>
    <source>
        <strain evidence="2">ChiSjej1B19-5720</strain>
    </source>
</reference>
<feature type="transmembrane region" description="Helical" evidence="1">
    <location>
        <begin position="73"/>
        <end position="90"/>
    </location>
</feature>
<reference evidence="2" key="2">
    <citation type="submission" date="2021-04" db="EMBL/GenBank/DDBJ databases">
        <authorList>
            <person name="Gilroy R."/>
        </authorList>
    </citation>
    <scope>NUCLEOTIDE SEQUENCE</scope>
    <source>
        <strain evidence="2">ChiSjej1B19-5720</strain>
    </source>
</reference>
<evidence type="ECO:0000313" key="2">
    <source>
        <dbReference type="EMBL" id="HJB30197.1"/>
    </source>
</evidence>
<name>A0A9D2LVF4_9FIRM</name>
<accession>A0A9D2LVF4</accession>
<keyword evidence="1" id="KW-0472">Membrane</keyword>
<evidence type="ECO:0000313" key="3">
    <source>
        <dbReference type="Proteomes" id="UP000823842"/>
    </source>
</evidence>
<feature type="transmembrane region" description="Helical" evidence="1">
    <location>
        <begin position="48"/>
        <end position="67"/>
    </location>
</feature>